<dbReference type="PANTHER" id="PTHR11647">
    <property type="entry name" value="HYDRANTOINASE/DIHYDROPYRIMIDINASE FAMILY MEMBER"/>
    <property type="match status" value="1"/>
</dbReference>
<evidence type="ECO:0000259" key="1">
    <source>
        <dbReference type="Pfam" id="PF07969"/>
    </source>
</evidence>
<dbReference type="Gene3D" id="3.20.20.140">
    <property type="entry name" value="Metal-dependent hydrolases"/>
    <property type="match status" value="2"/>
</dbReference>
<gene>
    <name evidence="2" type="ORF">ACFQ39_07110</name>
</gene>
<evidence type="ECO:0000313" key="2">
    <source>
        <dbReference type="EMBL" id="MFD1315382.1"/>
    </source>
</evidence>
<dbReference type="RefSeq" id="WP_377177478.1">
    <property type="nucleotide sequence ID" value="NZ_JBHTMY010000002.1"/>
</dbReference>
<dbReference type="PROSITE" id="PS51257">
    <property type="entry name" value="PROKAR_LIPOPROTEIN"/>
    <property type="match status" value="1"/>
</dbReference>
<feature type="domain" description="Amidohydrolase 3" evidence="1">
    <location>
        <begin position="358"/>
        <end position="490"/>
    </location>
</feature>
<dbReference type="SUPFAM" id="SSF51338">
    <property type="entry name" value="Composite domain of metallo-dependent hydrolases"/>
    <property type="match status" value="1"/>
</dbReference>
<comment type="caution">
    <text evidence="2">The sequence shown here is derived from an EMBL/GenBank/DDBJ whole genome shotgun (WGS) entry which is preliminary data.</text>
</comment>
<dbReference type="PANTHER" id="PTHR11647:SF1">
    <property type="entry name" value="COLLAPSIN RESPONSE MEDIATOR PROTEIN"/>
    <property type="match status" value="1"/>
</dbReference>
<keyword evidence="3" id="KW-1185">Reference proteome</keyword>
<dbReference type="Pfam" id="PF07969">
    <property type="entry name" value="Amidohydro_3"/>
    <property type="match status" value="1"/>
</dbReference>
<protein>
    <submittedName>
        <fullName evidence="2">Amidohydrolase family protein</fullName>
    </submittedName>
</protein>
<dbReference type="InterPro" id="IPR050378">
    <property type="entry name" value="Metallo-dep_Hydrolases_sf"/>
</dbReference>
<proteinExistence type="predicted"/>
<dbReference type="InterPro" id="IPR032466">
    <property type="entry name" value="Metal_Hydrolase"/>
</dbReference>
<dbReference type="Proteomes" id="UP001597201">
    <property type="component" value="Unassembled WGS sequence"/>
</dbReference>
<dbReference type="EMBL" id="JBHTMY010000002">
    <property type="protein sequence ID" value="MFD1315382.1"/>
    <property type="molecule type" value="Genomic_DNA"/>
</dbReference>
<dbReference type="InterPro" id="IPR011059">
    <property type="entry name" value="Metal-dep_hydrolase_composite"/>
</dbReference>
<reference evidence="3" key="1">
    <citation type="journal article" date="2019" name="Int. J. Syst. Evol. Microbiol.">
        <title>The Global Catalogue of Microorganisms (GCM) 10K type strain sequencing project: providing services to taxonomists for standard genome sequencing and annotation.</title>
        <authorList>
            <consortium name="The Broad Institute Genomics Platform"/>
            <consortium name="The Broad Institute Genome Sequencing Center for Infectious Disease"/>
            <person name="Wu L."/>
            <person name="Ma J."/>
        </authorList>
    </citation>
    <scope>NUCLEOTIDE SEQUENCE [LARGE SCALE GENOMIC DNA]</scope>
    <source>
        <strain evidence="3">CCUG 61485</strain>
    </source>
</reference>
<dbReference type="InterPro" id="IPR013108">
    <property type="entry name" value="Amidohydro_3"/>
</dbReference>
<organism evidence="2 3">
    <name type="scientific">Namhaeicola litoreus</name>
    <dbReference type="NCBI Taxonomy" id="1052145"/>
    <lineage>
        <taxon>Bacteria</taxon>
        <taxon>Pseudomonadati</taxon>
        <taxon>Bacteroidota</taxon>
        <taxon>Flavobacteriia</taxon>
        <taxon>Flavobacteriales</taxon>
        <taxon>Flavobacteriaceae</taxon>
        <taxon>Namhaeicola</taxon>
    </lineage>
</organism>
<evidence type="ECO:0000313" key="3">
    <source>
        <dbReference type="Proteomes" id="UP001597201"/>
    </source>
</evidence>
<accession>A0ABW3Y2X3</accession>
<dbReference type="Gene3D" id="2.30.40.10">
    <property type="entry name" value="Urease, subunit C, domain 1"/>
    <property type="match status" value="1"/>
</dbReference>
<sequence>MLRSIILLCLILISFSCSDRRLQKEYPKIDIQITNALILDGEGSKPVKGDVFIVGDKIVKISQKKIRHDHILKTIDARGKYLAPGFIDLHSHGDPLETPDFENFLAMGVTTVSLGQDGFSPNYNDLQEWKDKVEGTGIALNIAMFVGHGSLRELFGINEKTHPSQEEIIEMAALLEQNLKICFGMSTGLEYTPGLYAEQNELLELAKIVGKNDRMIMSHMRNEDDNALIESIDELLAQGEFCRVHVAHLKSVYGKGSERAEEILDHLSNARNRGIDVTADVYPYTASYTGIAILFPDWCKTNEQFEIAKVERREELKDFIRAKVNFRNGPQATLLGTEPYKGKTLLDLEKEMSKPFEEILIDDIGPEGASGAYFVMNDTLQNTLIKDPNIGISSDGSETSFHPRGHGTFAKIIEEFVVKNEVLTLEAAVRKMTSYAADILKISDRGRIKEGMKADLILFDPYKVKSNATYSDPFQLSEGFDLVIVNGKVVRQNAQLSGDKPGVVLDPN</sequence>
<name>A0ABW3Y2X3_9FLAO</name>
<dbReference type="SUPFAM" id="SSF51556">
    <property type="entry name" value="Metallo-dependent hydrolases"/>
    <property type="match status" value="1"/>
</dbReference>